<name>A0A179FGJ6_METCM</name>
<gene>
    <name evidence="1" type="ORF">VFPPC_05737</name>
</gene>
<dbReference type="EMBL" id="LSBJ02000005">
    <property type="protein sequence ID" value="OAQ64468.1"/>
    <property type="molecule type" value="Genomic_DNA"/>
</dbReference>
<dbReference type="RefSeq" id="XP_018141782.1">
    <property type="nucleotide sequence ID" value="XM_018284882.1"/>
</dbReference>
<proteinExistence type="predicted"/>
<dbReference type="Proteomes" id="UP000078397">
    <property type="component" value="Unassembled WGS sequence"/>
</dbReference>
<organism evidence="1 2">
    <name type="scientific">Pochonia chlamydosporia 170</name>
    <dbReference type="NCBI Taxonomy" id="1380566"/>
    <lineage>
        <taxon>Eukaryota</taxon>
        <taxon>Fungi</taxon>
        <taxon>Dikarya</taxon>
        <taxon>Ascomycota</taxon>
        <taxon>Pezizomycotina</taxon>
        <taxon>Sordariomycetes</taxon>
        <taxon>Hypocreomycetidae</taxon>
        <taxon>Hypocreales</taxon>
        <taxon>Clavicipitaceae</taxon>
        <taxon>Pochonia</taxon>
    </lineage>
</organism>
<dbReference type="KEGG" id="pchm:VFPPC_05737"/>
<evidence type="ECO:0000313" key="1">
    <source>
        <dbReference type="EMBL" id="OAQ64468.1"/>
    </source>
</evidence>
<evidence type="ECO:0000313" key="2">
    <source>
        <dbReference type="Proteomes" id="UP000078397"/>
    </source>
</evidence>
<keyword evidence="2" id="KW-1185">Reference proteome</keyword>
<comment type="caution">
    <text evidence="1">The sequence shown here is derived from an EMBL/GenBank/DDBJ whole genome shotgun (WGS) entry which is preliminary data.</text>
</comment>
<dbReference type="GeneID" id="28848876"/>
<accession>A0A179FGJ6</accession>
<protein>
    <submittedName>
        <fullName evidence="1">Uncharacterized protein</fullName>
    </submittedName>
</protein>
<reference evidence="1 2" key="1">
    <citation type="journal article" date="2016" name="PLoS Pathog.">
        <title>Biosynthesis of antibiotic leucinostatins in bio-control fungus Purpureocillium lilacinum and their inhibition on phytophthora revealed by genome mining.</title>
        <authorList>
            <person name="Wang G."/>
            <person name="Liu Z."/>
            <person name="Lin R."/>
            <person name="Li E."/>
            <person name="Mao Z."/>
            <person name="Ling J."/>
            <person name="Yang Y."/>
            <person name="Yin W.B."/>
            <person name="Xie B."/>
        </authorList>
    </citation>
    <scope>NUCLEOTIDE SEQUENCE [LARGE SCALE GENOMIC DNA]</scope>
    <source>
        <strain evidence="1">170</strain>
    </source>
</reference>
<sequence length="171" mass="19346">MEDSDQPTFIALGLVLVLVLLSYRYASNLFSVCWGSDRPCLSKLPSLPARLPMSQSFRLETSTQFRSSTMSIAQVHLWSSFMLSVPYVMIRNEPPLTGDLRCYDLRVHCSIFARGWIPSNAIKYVQIAFVMLHTVTTATCERSGLSMWEVKLRSVASVMANLSSPESHWYL</sequence>
<dbReference type="AlphaFoldDB" id="A0A179FGJ6"/>